<comment type="similarity">
    <text evidence="1">Belongs to the ROK (NagC/XylR) family.</text>
</comment>
<dbReference type="Gene3D" id="1.10.10.10">
    <property type="entry name" value="Winged helix-like DNA-binding domain superfamily/Winged helix DNA-binding domain"/>
    <property type="match status" value="1"/>
</dbReference>
<dbReference type="InterPro" id="IPR036390">
    <property type="entry name" value="WH_DNA-bd_sf"/>
</dbReference>
<dbReference type="SUPFAM" id="SSF53067">
    <property type="entry name" value="Actin-like ATPase domain"/>
    <property type="match status" value="1"/>
</dbReference>
<reference evidence="2 3" key="1">
    <citation type="submission" date="2016-10" db="EMBL/GenBank/DDBJ databases">
        <authorList>
            <person name="Varghese N."/>
            <person name="Submissions S."/>
        </authorList>
    </citation>
    <scope>NUCLEOTIDE SEQUENCE [LARGE SCALE GENOMIC DNA]</scope>
    <source>
        <strain evidence="2 3">DSM 9169</strain>
    </source>
</reference>
<evidence type="ECO:0000313" key="3">
    <source>
        <dbReference type="Proteomes" id="UP000198976"/>
    </source>
</evidence>
<keyword evidence="2" id="KW-0808">Transferase</keyword>
<dbReference type="EMBL" id="LT629792">
    <property type="protein sequence ID" value="SDT85469.1"/>
    <property type="molecule type" value="Genomic_DNA"/>
</dbReference>
<protein>
    <submittedName>
        <fullName evidence="2">Sugar kinase of the NBD/HSP70 family, may contain an N-terminal HTH domain</fullName>
    </submittedName>
</protein>
<organism evidence="2 3">
    <name type="scientific">Schaalia radingae</name>
    <dbReference type="NCBI Taxonomy" id="131110"/>
    <lineage>
        <taxon>Bacteria</taxon>
        <taxon>Bacillati</taxon>
        <taxon>Actinomycetota</taxon>
        <taxon>Actinomycetes</taxon>
        <taxon>Actinomycetales</taxon>
        <taxon>Actinomycetaceae</taxon>
        <taxon>Schaalia</taxon>
    </lineage>
</organism>
<dbReference type="InterPro" id="IPR000600">
    <property type="entry name" value="ROK"/>
</dbReference>
<dbReference type="RefSeq" id="WP_058237631.1">
    <property type="nucleotide sequence ID" value="NZ_LT629792.1"/>
</dbReference>
<accession>A0ABY0V4N6</accession>
<dbReference type="PANTHER" id="PTHR18964">
    <property type="entry name" value="ROK (REPRESSOR, ORF, KINASE) FAMILY"/>
    <property type="match status" value="1"/>
</dbReference>
<evidence type="ECO:0000256" key="1">
    <source>
        <dbReference type="ARBA" id="ARBA00006479"/>
    </source>
</evidence>
<dbReference type="Pfam" id="PF00480">
    <property type="entry name" value="ROK"/>
    <property type="match status" value="1"/>
</dbReference>
<dbReference type="SUPFAM" id="SSF46785">
    <property type="entry name" value="Winged helix' DNA-binding domain"/>
    <property type="match status" value="1"/>
</dbReference>
<dbReference type="Proteomes" id="UP000198976">
    <property type="component" value="Chromosome I"/>
</dbReference>
<dbReference type="GO" id="GO:0016301">
    <property type="term" value="F:kinase activity"/>
    <property type="evidence" value="ECO:0007669"/>
    <property type="project" value="UniProtKB-KW"/>
</dbReference>
<name>A0ABY0V4N6_9ACTO</name>
<keyword evidence="3" id="KW-1185">Reference proteome</keyword>
<keyword evidence="2" id="KW-0418">Kinase</keyword>
<evidence type="ECO:0000313" key="2">
    <source>
        <dbReference type="EMBL" id="SDT85469.1"/>
    </source>
</evidence>
<proteinExistence type="inferred from homology"/>
<dbReference type="InterPro" id="IPR036388">
    <property type="entry name" value="WH-like_DNA-bd_sf"/>
</dbReference>
<dbReference type="Gene3D" id="3.30.420.40">
    <property type="match status" value="2"/>
</dbReference>
<gene>
    <name evidence="2" type="ORF">SAMN04489714_0060</name>
</gene>
<sequence>MPAPKRLQRRANMARVLRYCLESPRTLSDIAQQCSITRPAAESVVSDLADLGWITEVAPPQGFTSLGRPAAFYGMATDAGHVLSLDIGAHHITAMSADLSGKILDERSINIDEDCSADTRIDVAVDLTNEVREHTTCGTAWTCAVASPGVQHDGRVVYFGGEGMPGWQGLALDQIFSDRLGVRVRTAGDCALGARGESWKGAASQYSDVVFILAGRRTGAASVIDGRVREGLMGSAGLIGELPCIRWKDLESETFVSHRFAGRTPTREELFEGALVAHDGDADYQGAIAEYAHILAQGTAAMILAIAPQCVVIGGQFARYASLFYDQLVDDLTDLCPFMPHVAASTLGRRAVALGGIRLGLDDIFDQITRLVTHADYFPSISPNTLWK</sequence>
<dbReference type="InterPro" id="IPR043129">
    <property type="entry name" value="ATPase_NBD"/>
</dbReference>
<dbReference type="PANTHER" id="PTHR18964:SF149">
    <property type="entry name" value="BIFUNCTIONAL UDP-N-ACETYLGLUCOSAMINE 2-EPIMERASE_N-ACETYLMANNOSAMINE KINASE"/>
    <property type="match status" value="1"/>
</dbReference>